<sequence>MRRCSTSRSGAAPDDYLARRAALGPREVARRLLRDTGIVEFFVDTGYSAETLTSPDELAGFADASAREVVRLESVAEQEITGSAAAEFAATCRDRLARAATDAVAFKSIAAYRVGLALAPERPAAAEVTAAAGRWAAAIERGAPRRLADETLTRFLVWTAVDLGLPIQFHTGYGDVDAELTRCDPLLLTPLLRATTGLDVPVMLLHTYPFHRHAGYLAQVFDHVFVDVGLAVQNVGGRGGRVLAELLELAPFGSVLFSTDGYGIPELFQIAAAWFRRALAEVLDAGIEDGSWSLGDADRIAGLIGSGNARRAYGRS</sequence>
<dbReference type="SUPFAM" id="SSF51556">
    <property type="entry name" value="Metallo-dependent hydrolases"/>
    <property type="match status" value="1"/>
</dbReference>
<dbReference type="PANTHER" id="PTHR43383">
    <property type="entry name" value="NODULIN 6"/>
    <property type="match status" value="1"/>
</dbReference>
<evidence type="ECO:0000259" key="1">
    <source>
        <dbReference type="Pfam" id="PF04909"/>
    </source>
</evidence>
<proteinExistence type="predicted"/>
<evidence type="ECO:0000313" key="3">
    <source>
        <dbReference type="Proteomes" id="UP001501183"/>
    </source>
</evidence>
<dbReference type="PANTHER" id="PTHR43383:SF2">
    <property type="entry name" value="AMIDOHYDROLASE 2 FAMILY PROTEIN"/>
    <property type="match status" value="1"/>
</dbReference>
<protein>
    <submittedName>
        <fullName evidence="2">Amidohydrolase family protein</fullName>
    </submittedName>
</protein>
<dbReference type="InterPro" id="IPR006680">
    <property type="entry name" value="Amidohydro-rel"/>
</dbReference>
<reference evidence="3" key="1">
    <citation type="journal article" date="2019" name="Int. J. Syst. Evol. Microbiol.">
        <title>The Global Catalogue of Microorganisms (GCM) 10K type strain sequencing project: providing services to taxonomists for standard genome sequencing and annotation.</title>
        <authorList>
            <consortium name="The Broad Institute Genomics Platform"/>
            <consortium name="The Broad Institute Genome Sequencing Center for Infectious Disease"/>
            <person name="Wu L."/>
            <person name="Ma J."/>
        </authorList>
    </citation>
    <scope>NUCLEOTIDE SEQUENCE [LARGE SCALE GENOMIC DNA]</scope>
    <source>
        <strain evidence="3">JCM 32206</strain>
    </source>
</reference>
<comment type="caution">
    <text evidence="2">The sequence shown here is derived from an EMBL/GenBank/DDBJ whole genome shotgun (WGS) entry which is preliminary data.</text>
</comment>
<dbReference type="EMBL" id="BAABFB010000059">
    <property type="protein sequence ID" value="GAA4483991.1"/>
    <property type="molecule type" value="Genomic_DNA"/>
</dbReference>
<dbReference type="Pfam" id="PF04909">
    <property type="entry name" value="Amidohydro_2"/>
    <property type="match status" value="1"/>
</dbReference>
<keyword evidence="3" id="KW-1185">Reference proteome</keyword>
<gene>
    <name evidence="2" type="ORF">GCM10023094_36350</name>
</gene>
<feature type="domain" description="Amidohydrolase-related" evidence="1">
    <location>
        <begin position="78"/>
        <end position="315"/>
    </location>
</feature>
<evidence type="ECO:0000313" key="2">
    <source>
        <dbReference type="EMBL" id="GAA4483991.1"/>
    </source>
</evidence>
<dbReference type="Proteomes" id="UP001501183">
    <property type="component" value="Unassembled WGS sequence"/>
</dbReference>
<dbReference type="InterPro" id="IPR032466">
    <property type="entry name" value="Metal_Hydrolase"/>
</dbReference>
<name>A0ABP8PCK7_9NOCA</name>
<dbReference type="Gene3D" id="3.20.20.140">
    <property type="entry name" value="Metal-dependent hydrolases"/>
    <property type="match status" value="1"/>
</dbReference>
<accession>A0ABP8PCK7</accession>
<organism evidence="2 3">
    <name type="scientific">Rhodococcus olei</name>
    <dbReference type="NCBI Taxonomy" id="2161675"/>
    <lineage>
        <taxon>Bacteria</taxon>
        <taxon>Bacillati</taxon>
        <taxon>Actinomycetota</taxon>
        <taxon>Actinomycetes</taxon>
        <taxon>Mycobacteriales</taxon>
        <taxon>Nocardiaceae</taxon>
        <taxon>Rhodococcus</taxon>
    </lineage>
</organism>